<feature type="compositionally biased region" description="Basic and acidic residues" evidence="6">
    <location>
        <begin position="278"/>
        <end position="288"/>
    </location>
</feature>
<dbReference type="Pfam" id="PF02854">
    <property type="entry name" value="MIF4G"/>
    <property type="match status" value="1"/>
</dbReference>
<evidence type="ECO:0000259" key="9">
    <source>
        <dbReference type="PROSITE" id="PS51366"/>
    </source>
</evidence>
<dbReference type="Proteomes" id="UP000663864">
    <property type="component" value="Unassembled WGS sequence"/>
</dbReference>
<reference evidence="10" key="1">
    <citation type="submission" date="2021-02" db="EMBL/GenBank/DDBJ databases">
        <authorList>
            <person name="Nowell W R."/>
        </authorList>
    </citation>
    <scope>NUCLEOTIDE SEQUENCE</scope>
</reference>
<dbReference type="Gene3D" id="1.25.40.180">
    <property type="match status" value="3"/>
</dbReference>
<feature type="compositionally biased region" description="Polar residues" evidence="6">
    <location>
        <begin position="957"/>
        <end position="977"/>
    </location>
</feature>
<feature type="compositionally biased region" description="Polar residues" evidence="6">
    <location>
        <begin position="926"/>
        <end position="937"/>
    </location>
</feature>
<dbReference type="PROSITE" id="PS51366">
    <property type="entry name" value="MI"/>
    <property type="match status" value="1"/>
</dbReference>
<name>A0A814AZB1_9BILA</name>
<feature type="domain" description="MI" evidence="9">
    <location>
        <begin position="991"/>
        <end position="1121"/>
    </location>
</feature>
<dbReference type="InterPro" id="IPR003891">
    <property type="entry name" value="Initiation_fac_eIF4g_MI"/>
</dbReference>
<dbReference type="GO" id="GO:0003743">
    <property type="term" value="F:translation initiation factor activity"/>
    <property type="evidence" value="ECO:0007669"/>
    <property type="project" value="UniProtKB-KW"/>
</dbReference>
<evidence type="ECO:0000256" key="5">
    <source>
        <dbReference type="ARBA" id="ARBA00022917"/>
    </source>
</evidence>
<evidence type="ECO:0000313" key="10">
    <source>
        <dbReference type="EMBL" id="CAF0920840.1"/>
    </source>
</evidence>
<dbReference type="PROSITE" id="PS51363">
    <property type="entry name" value="W2"/>
    <property type="match status" value="1"/>
</dbReference>
<feature type="compositionally biased region" description="Low complexity" evidence="6">
    <location>
        <begin position="146"/>
        <end position="187"/>
    </location>
</feature>
<feature type="compositionally biased region" description="Polar residues" evidence="6">
    <location>
        <begin position="346"/>
        <end position="380"/>
    </location>
</feature>
<feature type="compositionally biased region" description="Low complexity" evidence="6">
    <location>
        <begin position="786"/>
        <end position="801"/>
    </location>
</feature>
<feature type="compositionally biased region" description="Basic and acidic residues" evidence="6">
    <location>
        <begin position="909"/>
        <end position="920"/>
    </location>
</feature>
<dbReference type="InterPro" id="IPR003890">
    <property type="entry name" value="MIF4G-like_typ-3"/>
</dbReference>
<feature type="compositionally biased region" description="Polar residues" evidence="6">
    <location>
        <begin position="188"/>
        <end position="200"/>
    </location>
</feature>
<dbReference type="PANTHER" id="PTHR23253">
    <property type="entry name" value="EUKARYOTIC TRANSLATION INITIATION FACTOR 4 GAMMA"/>
    <property type="match status" value="1"/>
</dbReference>
<evidence type="ECO:0000256" key="7">
    <source>
        <dbReference type="SAM" id="Phobius"/>
    </source>
</evidence>
<feature type="domain" description="W2" evidence="8">
    <location>
        <begin position="1199"/>
        <end position="1363"/>
    </location>
</feature>
<accession>A0A814AZB1</accession>
<dbReference type="SMART" id="SM00543">
    <property type="entry name" value="MIF4G"/>
    <property type="match status" value="1"/>
</dbReference>
<dbReference type="PANTHER" id="PTHR23253:SF78">
    <property type="entry name" value="EUKARYOTIC TRANSLATION INITIATION FACTOR 4G1, ISOFORM B-RELATED"/>
    <property type="match status" value="1"/>
</dbReference>
<dbReference type="SUPFAM" id="SSF48371">
    <property type="entry name" value="ARM repeat"/>
    <property type="match status" value="3"/>
</dbReference>
<evidence type="ECO:0000256" key="4">
    <source>
        <dbReference type="ARBA" id="ARBA00022845"/>
    </source>
</evidence>
<comment type="caution">
    <text evidence="10">The sequence shown here is derived from an EMBL/GenBank/DDBJ whole genome shotgun (WGS) entry which is preliminary data.</text>
</comment>
<dbReference type="Pfam" id="PF02020">
    <property type="entry name" value="W2"/>
    <property type="match status" value="1"/>
</dbReference>
<evidence type="ECO:0000256" key="3">
    <source>
        <dbReference type="ARBA" id="ARBA00022553"/>
    </source>
</evidence>
<keyword evidence="2" id="KW-0396">Initiation factor</keyword>
<feature type="compositionally biased region" description="Basic and acidic residues" evidence="6">
    <location>
        <begin position="242"/>
        <end position="260"/>
    </location>
</feature>
<evidence type="ECO:0000256" key="6">
    <source>
        <dbReference type="SAM" id="MobiDB-lite"/>
    </source>
</evidence>
<feature type="compositionally biased region" description="Basic and acidic residues" evidence="6">
    <location>
        <begin position="938"/>
        <end position="956"/>
    </location>
</feature>
<evidence type="ECO:0000256" key="2">
    <source>
        <dbReference type="ARBA" id="ARBA00022540"/>
    </source>
</evidence>
<feature type="compositionally biased region" description="Basic and acidic residues" evidence="6">
    <location>
        <begin position="861"/>
        <end position="872"/>
    </location>
</feature>
<gene>
    <name evidence="10" type="ORF">ZHD862_LOCUS8385</name>
</gene>
<dbReference type="InterPro" id="IPR016024">
    <property type="entry name" value="ARM-type_fold"/>
</dbReference>
<dbReference type="SMART" id="SM00515">
    <property type="entry name" value="eIF5C"/>
    <property type="match status" value="1"/>
</dbReference>
<feature type="region of interest" description="Disordered" evidence="6">
    <location>
        <begin position="756"/>
        <end position="977"/>
    </location>
</feature>
<sequence length="1622" mass="186102">MQSMNTDQQTYYPNSPGTHPAAAAYYLPNGIEHFSMTNSNTFPQSQHMAPPFYNPSGVYGQQAIYIRPYLQAPPFHPNNPRAQNPSYVPIIRPPNETSNGTPGYIPSTAYPGYGNSNIQPAQHMYAQSQFYRYATPQTYSTQNFPQPTSSSQISNQSQSQLQYSTANNQQATQSSQTHQTQTSQSSSIDQSHGILSQPSQSKEKRQKKPIPIVDPVSQKALEIEGLNSTSHTSSITTTTTNDDNRQKDSTTDSKEPDETNKTQTRQNGNQSSTDDSTDEKITKEKQTEDVSPQSDSTSLTKSAIPNELVEQSQPGSSIRSTTEDKSKIQDDIKDNNQDQNDSQKQLETVQSTSDDTVDNSTNQTNNENVSTETVSSNDSNTTLQFQAMPSLSNTESVECVTPPETPISSIDLEFESTNIGKTPSISRRHSYTKQELLNKRLDPVAQKRPMALKSIDGVTDPPIIRSISNNITRGSNISIDKPPLSNRSDNPYTLADRNKIDLNIKFLRDIKSILNKVTPQTYDKLLKQLDELELDRYERLDGMITNIFSKAVDEPKFSFLYARLCQFFQRKQVTVPDENGQRITHSFRQLLLTRCQKEFENDYRQEIGYEKRKSEVETITDEKIQKEESEKLEEDLAKAKRKKLGNIFFIGELFKLQMLTDTIMYDCIEYLLRDKTDEESIECLCKLLNTIGKELDAKTSDKSTNRKNLEKHYNDLESIITQRQTSARIRFMIQDVMDFRKANWVARRIESKPTTIDEIHEQERIKREQQERDQERDKAQRRESNRTGGNNYGNNNSQQYTESRGARGSSSKQQSNRTDDEQSGNRFNVNSVRQLQSNDKRNQGPLPLNLAPQGAWSRGSAVEKKPENDRSNTGRNGKPPTGPVQQLRSKTGTSNGTSAYPLQSQTSRELLRENSMESSRKASIGSGVTSPNNISMTHSREGSRNVSREQSRESNINERVSNVNTTVSSNKTSASTINNTNLSKTSFDEEKTMTHVHSLIEEYTENYSDDDNRPINEAIEDLRDFCISNINQQALIIRELFTNVLEAKPRARKAIGHLLDIVLHQNIISNEAFLSGFKMVIDLVPDFAVDIPLIWQYIGEILGAFIGGPTSNMLLLKSILQIIPDEKRKQLFQYIIRYAIEFSSKSRIQRFWQSSDLSLNDLFKSDSIDSSFINEYNWLSETIEAETTTTTTLVKENLGPCANIQLVRLFKSVNDQGTVVTDSEIITYIQTHMNSNDKYYIRNIVLSYLEACLINREPQKKIQEDIAKNRMTVLKKIIEHKPDAEIQAVYAIQNFVNKLEHPPKMAQLLFDIFYDEECVSEDAFFEWLRHPDPSETEGHSVVEISTKDFFTWLEQAEVEMEEGEEEGEAEEETLIKPLIIYKPTYLDRHSKAFRFEECDVSGCVWELSIQLIIIMIGKQLISNIWEFYFSKLWNMCRKRITFRHTVRQINERNAKMKKLDEQILTINLKRSYEEDFLLQPFELTTLFYEYLEIILQFGFVTFFCLSFPLAPLFAFINNIFEIRIDALKVVKEFRRPVARRAMAPFHSNDFPLIINRTLLECQFIESRLIDLSKQSTFFIPFAQSYHLSYFDCNSTLANEIRSQIDFSTCYYKDYRLVRIKYK</sequence>
<keyword evidence="7" id="KW-0812">Transmembrane</keyword>
<evidence type="ECO:0000313" key="11">
    <source>
        <dbReference type="Proteomes" id="UP000663864"/>
    </source>
</evidence>
<dbReference type="SMART" id="SM00544">
    <property type="entry name" value="MA3"/>
    <property type="match status" value="1"/>
</dbReference>
<evidence type="ECO:0000256" key="1">
    <source>
        <dbReference type="ARBA" id="ARBA00005775"/>
    </source>
</evidence>
<feature type="compositionally biased region" description="Basic and acidic residues" evidence="6">
    <location>
        <begin position="321"/>
        <end position="336"/>
    </location>
</feature>
<evidence type="ECO:0008006" key="12">
    <source>
        <dbReference type="Google" id="ProtNLM"/>
    </source>
</evidence>
<dbReference type="GO" id="GO:0016281">
    <property type="term" value="C:eukaryotic translation initiation factor 4F complex"/>
    <property type="evidence" value="ECO:0007669"/>
    <property type="project" value="TreeGrafter"/>
</dbReference>
<feature type="compositionally biased region" description="Low complexity" evidence="6">
    <location>
        <begin position="228"/>
        <end position="240"/>
    </location>
</feature>
<keyword evidence="4" id="KW-0810">Translation regulation</keyword>
<dbReference type="InterPro" id="IPR003307">
    <property type="entry name" value="W2_domain"/>
</dbReference>
<protein>
    <recommendedName>
        <fullName evidence="12">Eukaryotic translation initiation factor 4 gamma</fullName>
    </recommendedName>
</protein>
<evidence type="ECO:0000259" key="8">
    <source>
        <dbReference type="PROSITE" id="PS51363"/>
    </source>
</evidence>
<proteinExistence type="inferred from homology"/>
<keyword evidence="3" id="KW-0597">Phosphoprotein</keyword>
<dbReference type="GO" id="GO:0006417">
    <property type="term" value="P:regulation of translation"/>
    <property type="evidence" value="ECO:0007669"/>
    <property type="project" value="UniProtKB-KW"/>
</dbReference>
<dbReference type="FunFam" id="1.25.40.180:FF:000042">
    <property type="entry name" value="Eukaryotic translation initiation factor 4 gamma"/>
    <property type="match status" value="1"/>
</dbReference>
<feature type="compositionally biased region" description="Basic and acidic residues" evidence="6">
    <location>
        <begin position="756"/>
        <end position="785"/>
    </location>
</feature>
<keyword evidence="7" id="KW-0472">Membrane</keyword>
<feature type="compositionally biased region" description="Polar residues" evidence="6">
    <location>
        <begin position="289"/>
        <end position="320"/>
    </location>
</feature>
<keyword evidence="7" id="KW-1133">Transmembrane helix</keyword>
<feature type="region of interest" description="Disordered" evidence="6">
    <location>
        <begin position="139"/>
        <end position="380"/>
    </location>
</feature>
<feature type="compositionally biased region" description="Polar residues" evidence="6">
    <location>
        <begin position="883"/>
        <end position="908"/>
    </location>
</feature>
<comment type="similarity">
    <text evidence="1">Belongs to the eukaryotic initiation factor 4G family.</text>
</comment>
<dbReference type="GO" id="GO:0003729">
    <property type="term" value="F:mRNA binding"/>
    <property type="evidence" value="ECO:0007669"/>
    <property type="project" value="TreeGrafter"/>
</dbReference>
<dbReference type="EMBL" id="CAJNOT010000268">
    <property type="protein sequence ID" value="CAF0920840.1"/>
    <property type="molecule type" value="Genomic_DNA"/>
</dbReference>
<dbReference type="Pfam" id="PF04547">
    <property type="entry name" value="Anoctamin"/>
    <property type="match status" value="1"/>
</dbReference>
<feature type="transmembrane region" description="Helical" evidence="7">
    <location>
        <begin position="1493"/>
        <end position="1516"/>
    </location>
</feature>
<dbReference type="Pfam" id="PF02847">
    <property type="entry name" value="MA3"/>
    <property type="match status" value="1"/>
</dbReference>
<feature type="compositionally biased region" description="Polar residues" evidence="6">
    <location>
        <begin position="261"/>
        <end position="274"/>
    </location>
</feature>
<dbReference type="InterPro" id="IPR049452">
    <property type="entry name" value="Anoctamin_TM"/>
</dbReference>
<keyword evidence="5" id="KW-0648">Protein biosynthesis</keyword>
<organism evidence="10 11">
    <name type="scientific">Rotaria sordida</name>
    <dbReference type="NCBI Taxonomy" id="392033"/>
    <lineage>
        <taxon>Eukaryota</taxon>
        <taxon>Metazoa</taxon>
        <taxon>Spiralia</taxon>
        <taxon>Gnathifera</taxon>
        <taxon>Rotifera</taxon>
        <taxon>Eurotatoria</taxon>
        <taxon>Bdelloidea</taxon>
        <taxon>Philodinida</taxon>
        <taxon>Philodinidae</taxon>
        <taxon>Rotaria</taxon>
    </lineage>
</organism>
<feature type="compositionally biased region" description="Polar residues" evidence="6">
    <location>
        <begin position="824"/>
        <end position="837"/>
    </location>
</feature>